<protein>
    <recommendedName>
        <fullName evidence="3">DUF1835 domain-containing protein</fullName>
    </recommendedName>
</protein>
<proteinExistence type="predicted"/>
<gene>
    <name evidence="1" type="ORF">ICL07_27035</name>
</gene>
<keyword evidence="2" id="KW-1185">Reference proteome</keyword>
<dbReference type="RefSeq" id="WP_188091167.1">
    <property type="nucleotide sequence ID" value="NZ_JACVFC010000004.1"/>
</dbReference>
<comment type="caution">
    <text evidence="1">The sequence shown here is derived from an EMBL/GenBank/DDBJ whole genome shotgun (WGS) entry which is preliminary data.</text>
</comment>
<evidence type="ECO:0008006" key="3">
    <source>
        <dbReference type="Google" id="ProtNLM"/>
    </source>
</evidence>
<reference evidence="1 2" key="1">
    <citation type="submission" date="2020-09" db="EMBL/GenBank/DDBJ databases">
        <title>Genome sequences of type strains of Chitinophaga qingshengii and Chitinophaga varians.</title>
        <authorList>
            <person name="Kittiwongwattana C."/>
        </authorList>
    </citation>
    <scope>NUCLEOTIDE SEQUENCE [LARGE SCALE GENOMIC DNA]</scope>
    <source>
        <strain evidence="1 2">JCM 30026</strain>
    </source>
</reference>
<organism evidence="1 2">
    <name type="scientific">Chitinophaga qingshengii</name>
    <dbReference type="NCBI Taxonomy" id="1569794"/>
    <lineage>
        <taxon>Bacteria</taxon>
        <taxon>Pseudomonadati</taxon>
        <taxon>Bacteroidota</taxon>
        <taxon>Chitinophagia</taxon>
        <taxon>Chitinophagales</taxon>
        <taxon>Chitinophagaceae</taxon>
        <taxon>Chitinophaga</taxon>
    </lineage>
</organism>
<evidence type="ECO:0000313" key="1">
    <source>
        <dbReference type="EMBL" id="MBC9934072.1"/>
    </source>
</evidence>
<name>A0ABR7TUA9_9BACT</name>
<sequence>MSFMYVLNGDATLSLLRQSKLRGGVVVCREMMSEGKVKVTKDPAVFFESRAKHLEFHYGIDKQTYYTNVVHELEKLKNSGSFDEIVLWFEADLFCQINLLFLIHYLKTNLDTLPPISLVDLPHHREAADFPKLLEQRVLLQPADIQLALDAWDAYCANTPLALETIAHMPAGNLKNLPAAIHAHLERFPDVTSGLSALEKFFLQKLSLGRYRKYDLYIAFWDELWIYGFGDFQLDLLLQRMQQAGVIEEDAQMIGITSLGQEVLNNEEKYLDYVPLQHRWLGGVNMARSSWWWDPGKDRIVKKESAKTS</sequence>
<accession>A0ABR7TUA9</accession>
<evidence type="ECO:0000313" key="2">
    <source>
        <dbReference type="Proteomes" id="UP000659124"/>
    </source>
</evidence>
<dbReference type="EMBL" id="JACVFC010000004">
    <property type="protein sequence ID" value="MBC9934072.1"/>
    <property type="molecule type" value="Genomic_DNA"/>
</dbReference>
<dbReference type="Proteomes" id="UP000659124">
    <property type="component" value="Unassembled WGS sequence"/>
</dbReference>